<name>A0ABW3C9N7_SPHXN</name>
<dbReference type="SUPFAM" id="SSF75304">
    <property type="entry name" value="Amidase signature (AS) enzymes"/>
    <property type="match status" value="1"/>
</dbReference>
<dbReference type="Proteomes" id="UP001597124">
    <property type="component" value="Unassembled WGS sequence"/>
</dbReference>
<dbReference type="EMBL" id="JBHTIK010000015">
    <property type="protein sequence ID" value="MFD0850492.1"/>
    <property type="molecule type" value="Genomic_DNA"/>
</dbReference>
<evidence type="ECO:0000256" key="1">
    <source>
        <dbReference type="ARBA" id="ARBA00009199"/>
    </source>
</evidence>
<comment type="similarity">
    <text evidence="1">Belongs to the amidase family.</text>
</comment>
<dbReference type="InterPro" id="IPR023631">
    <property type="entry name" value="Amidase_dom"/>
</dbReference>
<dbReference type="RefSeq" id="WP_381494869.1">
    <property type="nucleotide sequence ID" value="NZ_JBHTIK010000015.1"/>
</dbReference>
<comment type="caution">
    <text evidence="3">The sequence shown here is derived from an EMBL/GenBank/DDBJ whole genome shotgun (WGS) entry which is preliminary data.</text>
</comment>
<keyword evidence="4" id="KW-1185">Reference proteome</keyword>
<evidence type="ECO:0000259" key="2">
    <source>
        <dbReference type="Pfam" id="PF01425"/>
    </source>
</evidence>
<dbReference type="Gene3D" id="3.90.1300.10">
    <property type="entry name" value="Amidase signature (AS) domain"/>
    <property type="match status" value="1"/>
</dbReference>
<dbReference type="PANTHER" id="PTHR11895">
    <property type="entry name" value="TRANSAMIDASE"/>
    <property type="match status" value="1"/>
</dbReference>
<feature type="domain" description="Amidase" evidence="2">
    <location>
        <begin position="58"/>
        <end position="454"/>
    </location>
</feature>
<proteinExistence type="inferred from homology"/>
<evidence type="ECO:0000313" key="3">
    <source>
        <dbReference type="EMBL" id="MFD0850492.1"/>
    </source>
</evidence>
<accession>A0ABW3C9N7</accession>
<dbReference type="PANTHER" id="PTHR11895:SF7">
    <property type="entry name" value="GLUTAMYL-TRNA(GLN) AMIDOTRANSFERASE SUBUNIT A, MITOCHONDRIAL"/>
    <property type="match status" value="1"/>
</dbReference>
<dbReference type="InterPro" id="IPR036928">
    <property type="entry name" value="AS_sf"/>
</dbReference>
<evidence type="ECO:0000313" key="4">
    <source>
        <dbReference type="Proteomes" id="UP001597124"/>
    </source>
</evidence>
<dbReference type="PROSITE" id="PS00571">
    <property type="entry name" value="AMIDASES"/>
    <property type="match status" value="1"/>
</dbReference>
<gene>
    <name evidence="3" type="ORF">ACFQ00_19345</name>
</gene>
<dbReference type="Pfam" id="PF01425">
    <property type="entry name" value="Amidase"/>
    <property type="match status" value="1"/>
</dbReference>
<dbReference type="InterPro" id="IPR000120">
    <property type="entry name" value="Amidase"/>
</dbReference>
<organism evidence="3 4">
    <name type="scientific">Sphingosinicella xenopeptidilytica</name>
    <dbReference type="NCBI Taxonomy" id="364098"/>
    <lineage>
        <taxon>Bacteria</taxon>
        <taxon>Pseudomonadati</taxon>
        <taxon>Pseudomonadota</taxon>
        <taxon>Alphaproteobacteria</taxon>
        <taxon>Sphingomonadales</taxon>
        <taxon>Sphingosinicellaceae</taxon>
        <taxon>Sphingosinicella</taxon>
    </lineage>
</organism>
<protein>
    <submittedName>
        <fullName evidence="3">Amidase</fullName>
    </submittedName>
</protein>
<dbReference type="InterPro" id="IPR020556">
    <property type="entry name" value="Amidase_CS"/>
</dbReference>
<reference evidence="4" key="1">
    <citation type="journal article" date="2019" name="Int. J. Syst. Evol. Microbiol.">
        <title>The Global Catalogue of Microorganisms (GCM) 10K type strain sequencing project: providing services to taxonomists for standard genome sequencing and annotation.</title>
        <authorList>
            <consortium name="The Broad Institute Genomics Platform"/>
            <consortium name="The Broad Institute Genome Sequencing Center for Infectious Disease"/>
            <person name="Wu L."/>
            <person name="Ma J."/>
        </authorList>
    </citation>
    <scope>NUCLEOTIDE SEQUENCE [LARGE SCALE GENOMIC DNA]</scope>
    <source>
        <strain evidence="4">CCUG 52537</strain>
    </source>
</reference>
<sequence length="482" mass="49631">MRTDEYARCNALDLAALIRDGGVTVAEVENAARDALAALNPALNVLAGPVPSPPPATHGTFAGVPTLAKDIGWAMAGVPQEMGCLLAEGLRPAEDSEVIRRIRAGGFSIIGRSTTPELGSAFTTESRGIGITRNPWDVSRSTGGSSGGAAAAVAAGIVPLALAGDSAGSIRIPAHCCGVFGLKPSRGRLPTGPQAGEVNSGLTAAHVITRSVRDSAAALDLLAGPDTGYRYTAPSPGGSFLAATERPPAPLRLALLTASPFADTVDAGVIAAAEDTARLCEALGHSIEPIAIAFDADAAIDMLVTIWSANILRAVRRIEAATGRRADADTVEGATLTMIRHGETISAEAYLAALDQMNLFCRRMAIAADTFDAVISPVFASPALPHGVLSHDRRVDPGVEALAEFFADVFRRAPFTVQYNLTGQPAMSVPLHVLDGLPIGTQIAGRPGGEESLLSLAAALESARPWRDTRPPVSAARTGVSA</sequence>